<gene>
    <name evidence="6" type="ORF">CF394_07965</name>
</gene>
<keyword evidence="7" id="KW-1185">Reference proteome</keyword>
<dbReference type="GO" id="GO:0003700">
    <property type="term" value="F:DNA-binding transcription factor activity"/>
    <property type="evidence" value="ECO:0007669"/>
    <property type="project" value="TreeGrafter"/>
</dbReference>
<dbReference type="SUPFAM" id="SSF46785">
    <property type="entry name" value="Winged helix' DNA-binding domain"/>
    <property type="match status" value="1"/>
</dbReference>
<protein>
    <recommendedName>
        <fullName evidence="8">IclR family transcriptional regulator</fullName>
    </recommendedName>
</protein>
<keyword evidence="1" id="KW-0805">Transcription regulation</keyword>
<dbReference type="PANTHER" id="PTHR30136">
    <property type="entry name" value="HELIX-TURN-HELIX TRANSCRIPTIONAL REGULATOR, ICLR FAMILY"/>
    <property type="match status" value="1"/>
</dbReference>
<dbReference type="GO" id="GO:0003677">
    <property type="term" value="F:DNA binding"/>
    <property type="evidence" value="ECO:0007669"/>
    <property type="project" value="UniProtKB-KW"/>
</dbReference>
<evidence type="ECO:0000259" key="4">
    <source>
        <dbReference type="PROSITE" id="PS51077"/>
    </source>
</evidence>
<dbReference type="Proteomes" id="UP000217065">
    <property type="component" value="Unassembled WGS sequence"/>
</dbReference>
<dbReference type="Pfam" id="PF01614">
    <property type="entry name" value="IclR_C"/>
    <property type="match status" value="1"/>
</dbReference>
<evidence type="ECO:0000259" key="5">
    <source>
        <dbReference type="PROSITE" id="PS51078"/>
    </source>
</evidence>
<dbReference type="AlphaFoldDB" id="A0A264W3H4"/>
<sequence>MLNKTVVKSMEIIQVFYDKDQASLSDIITHTGLPKTSAHRMAETLVEMGFLEKTQDHMYRLGLLFLKLGHLVAERLDIRQLALPFMETLRDTYGEAVNLIVQDGTDAVYIEKADTKERIRVYTQIGRRAPLYAGACPRVLFSYLPDKEQQELLHQFDFRKYAEQTPVSEEQLWQKVKETKERGWTLSHSELETHSSALAVPIFDHSGNVVAGMSFVGPEVRFQDEEHVQNLADALVQVGKELSRKLGAEEALLDGIY</sequence>
<organism evidence="6 7">
    <name type="scientific">Tetzosporium hominis</name>
    <dbReference type="NCBI Taxonomy" id="2020506"/>
    <lineage>
        <taxon>Bacteria</taxon>
        <taxon>Bacillati</taxon>
        <taxon>Bacillota</taxon>
        <taxon>Bacilli</taxon>
        <taxon>Bacillales</taxon>
        <taxon>Caryophanaceae</taxon>
        <taxon>Tetzosporium</taxon>
    </lineage>
</organism>
<evidence type="ECO:0000256" key="3">
    <source>
        <dbReference type="ARBA" id="ARBA00023163"/>
    </source>
</evidence>
<dbReference type="EMBL" id="NOKQ01000204">
    <property type="protein sequence ID" value="OZS78158.1"/>
    <property type="molecule type" value="Genomic_DNA"/>
</dbReference>
<evidence type="ECO:0000313" key="7">
    <source>
        <dbReference type="Proteomes" id="UP000217065"/>
    </source>
</evidence>
<dbReference type="Pfam" id="PF09339">
    <property type="entry name" value="HTH_IclR"/>
    <property type="match status" value="1"/>
</dbReference>
<dbReference type="OrthoDB" id="9791752at2"/>
<feature type="domain" description="IclR-ED" evidence="5">
    <location>
        <begin position="64"/>
        <end position="248"/>
    </location>
</feature>
<dbReference type="PROSITE" id="PS51077">
    <property type="entry name" value="HTH_ICLR"/>
    <property type="match status" value="1"/>
</dbReference>
<evidence type="ECO:0008006" key="8">
    <source>
        <dbReference type="Google" id="ProtNLM"/>
    </source>
</evidence>
<evidence type="ECO:0000256" key="1">
    <source>
        <dbReference type="ARBA" id="ARBA00023015"/>
    </source>
</evidence>
<dbReference type="InterPro" id="IPR036390">
    <property type="entry name" value="WH_DNA-bd_sf"/>
</dbReference>
<dbReference type="SUPFAM" id="SSF55781">
    <property type="entry name" value="GAF domain-like"/>
    <property type="match status" value="1"/>
</dbReference>
<keyword evidence="2" id="KW-0238">DNA-binding</keyword>
<dbReference type="SMART" id="SM00346">
    <property type="entry name" value="HTH_ICLR"/>
    <property type="match status" value="1"/>
</dbReference>
<proteinExistence type="predicted"/>
<accession>A0A264W3H4</accession>
<keyword evidence="3" id="KW-0804">Transcription</keyword>
<dbReference type="GO" id="GO:0045892">
    <property type="term" value="P:negative regulation of DNA-templated transcription"/>
    <property type="evidence" value="ECO:0007669"/>
    <property type="project" value="TreeGrafter"/>
</dbReference>
<dbReference type="Gene3D" id="3.30.450.40">
    <property type="match status" value="1"/>
</dbReference>
<dbReference type="InterPro" id="IPR029016">
    <property type="entry name" value="GAF-like_dom_sf"/>
</dbReference>
<comment type="caution">
    <text evidence="6">The sequence shown here is derived from an EMBL/GenBank/DDBJ whole genome shotgun (WGS) entry which is preliminary data.</text>
</comment>
<dbReference type="InterPro" id="IPR050707">
    <property type="entry name" value="HTH_MetabolicPath_Reg"/>
</dbReference>
<reference evidence="6 7" key="1">
    <citation type="submission" date="2017-07" db="EMBL/GenBank/DDBJ databases">
        <title>Tetzosporium hominis gen.nov. sp.nov.</title>
        <authorList>
            <person name="Tetz G."/>
            <person name="Tetz V."/>
        </authorList>
    </citation>
    <scope>NUCLEOTIDE SEQUENCE [LARGE SCALE GENOMIC DNA]</scope>
    <source>
        <strain evidence="6 7">VT-49</strain>
    </source>
</reference>
<dbReference type="PROSITE" id="PS51078">
    <property type="entry name" value="ICLR_ED"/>
    <property type="match status" value="1"/>
</dbReference>
<evidence type="ECO:0000256" key="2">
    <source>
        <dbReference type="ARBA" id="ARBA00023125"/>
    </source>
</evidence>
<dbReference type="Gene3D" id="1.10.10.10">
    <property type="entry name" value="Winged helix-like DNA-binding domain superfamily/Winged helix DNA-binding domain"/>
    <property type="match status" value="1"/>
</dbReference>
<feature type="domain" description="HTH iclR-type" evidence="4">
    <location>
        <begin position="3"/>
        <end position="63"/>
    </location>
</feature>
<dbReference type="RefSeq" id="WP_094942826.1">
    <property type="nucleotide sequence ID" value="NZ_NOKQ01000204.1"/>
</dbReference>
<dbReference type="InterPro" id="IPR014757">
    <property type="entry name" value="Tscrpt_reg_IclR_C"/>
</dbReference>
<dbReference type="InterPro" id="IPR036388">
    <property type="entry name" value="WH-like_DNA-bd_sf"/>
</dbReference>
<dbReference type="InterPro" id="IPR005471">
    <property type="entry name" value="Tscrpt_reg_IclR_N"/>
</dbReference>
<name>A0A264W3H4_9BACL</name>
<dbReference type="PANTHER" id="PTHR30136:SF24">
    <property type="entry name" value="HTH-TYPE TRANSCRIPTIONAL REPRESSOR ALLR"/>
    <property type="match status" value="1"/>
</dbReference>
<evidence type="ECO:0000313" key="6">
    <source>
        <dbReference type="EMBL" id="OZS78158.1"/>
    </source>
</evidence>